<evidence type="ECO:0000256" key="6">
    <source>
        <dbReference type="ARBA" id="ARBA00022692"/>
    </source>
</evidence>
<evidence type="ECO:0000256" key="1">
    <source>
        <dbReference type="ARBA" id="ARBA00001970"/>
    </source>
</evidence>
<dbReference type="OrthoDB" id="8536275at2"/>
<keyword evidence="8" id="KW-0249">Electron transport</keyword>
<keyword evidence="11 13" id="KW-0472">Membrane</keyword>
<evidence type="ECO:0000256" key="11">
    <source>
        <dbReference type="ARBA" id="ARBA00023136"/>
    </source>
</evidence>
<dbReference type="InterPro" id="IPR016174">
    <property type="entry name" value="Di-haem_cyt_TM"/>
</dbReference>
<evidence type="ECO:0000256" key="8">
    <source>
        <dbReference type="ARBA" id="ARBA00022982"/>
    </source>
</evidence>
<evidence type="ECO:0000259" key="14">
    <source>
        <dbReference type="Pfam" id="PF01292"/>
    </source>
</evidence>
<feature type="transmembrane region" description="Helical" evidence="13">
    <location>
        <begin position="42"/>
        <end position="63"/>
    </location>
</feature>
<keyword evidence="7" id="KW-0479">Metal-binding</keyword>
<organism evidence="15 16">
    <name type="scientific">Bordetella genomosp. 13</name>
    <dbReference type="NCBI Taxonomy" id="463040"/>
    <lineage>
        <taxon>Bacteria</taxon>
        <taxon>Pseudomonadati</taxon>
        <taxon>Pseudomonadota</taxon>
        <taxon>Betaproteobacteria</taxon>
        <taxon>Burkholderiales</taxon>
        <taxon>Alcaligenaceae</taxon>
        <taxon>Bordetella</taxon>
    </lineage>
</organism>
<keyword evidence="6 13" id="KW-0812">Transmembrane</keyword>
<keyword evidence="16" id="KW-1185">Reference proteome</keyword>
<dbReference type="PANTHER" id="PTHR30529:SF6">
    <property type="entry name" value="BLL0291 PROTEIN"/>
    <property type="match status" value="1"/>
</dbReference>
<protein>
    <submittedName>
        <fullName evidence="15">Cytochrome B</fullName>
    </submittedName>
</protein>
<feature type="domain" description="Cytochrome b561 bacterial/Ni-hydrogenase" evidence="14">
    <location>
        <begin position="5"/>
        <end position="175"/>
    </location>
</feature>
<dbReference type="SUPFAM" id="SSF81342">
    <property type="entry name" value="Transmembrane di-heme cytochromes"/>
    <property type="match status" value="1"/>
</dbReference>
<dbReference type="GO" id="GO:0020037">
    <property type="term" value="F:heme binding"/>
    <property type="evidence" value="ECO:0007669"/>
    <property type="project" value="TreeGrafter"/>
</dbReference>
<dbReference type="EMBL" id="CP021111">
    <property type="protein sequence ID" value="ARP96126.1"/>
    <property type="molecule type" value="Genomic_DNA"/>
</dbReference>
<reference evidence="15 16" key="1">
    <citation type="submission" date="2017-05" db="EMBL/GenBank/DDBJ databases">
        <title>Complete and WGS of Bordetella genogroups.</title>
        <authorList>
            <person name="Spilker T."/>
            <person name="LiPuma J."/>
        </authorList>
    </citation>
    <scope>NUCLEOTIDE SEQUENCE [LARGE SCALE GENOMIC DNA]</scope>
    <source>
        <strain evidence="15 16">AU7206</strain>
    </source>
</reference>
<keyword evidence="4" id="KW-1003">Cell membrane</keyword>
<evidence type="ECO:0000256" key="2">
    <source>
        <dbReference type="ARBA" id="ARBA00004651"/>
    </source>
</evidence>
<comment type="cofactor">
    <cofactor evidence="1">
        <name>heme b</name>
        <dbReference type="ChEBI" id="CHEBI:60344"/>
    </cofactor>
</comment>
<keyword evidence="10" id="KW-0408">Iron</keyword>
<evidence type="ECO:0000256" key="10">
    <source>
        <dbReference type="ARBA" id="ARBA00023004"/>
    </source>
</evidence>
<evidence type="ECO:0000256" key="9">
    <source>
        <dbReference type="ARBA" id="ARBA00022989"/>
    </source>
</evidence>
<name>A0A1W6ZFH6_9BORD</name>
<evidence type="ECO:0000256" key="5">
    <source>
        <dbReference type="ARBA" id="ARBA00022617"/>
    </source>
</evidence>
<comment type="similarity">
    <text evidence="12">Belongs to the cytochrome b561 family.</text>
</comment>
<dbReference type="STRING" id="463040.CAL15_18140"/>
<keyword evidence="3" id="KW-0813">Transport</keyword>
<dbReference type="RefSeq" id="WP_086079877.1">
    <property type="nucleotide sequence ID" value="NZ_CP021111.1"/>
</dbReference>
<dbReference type="GO" id="GO:0009055">
    <property type="term" value="F:electron transfer activity"/>
    <property type="evidence" value="ECO:0007669"/>
    <property type="project" value="InterPro"/>
</dbReference>
<dbReference type="InterPro" id="IPR052168">
    <property type="entry name" value="Cytochrome_b561_oxidase"/>
</dbReference>
<dbReference type="Proteomes" id="UP000194161">
    <property type="component" value="Chromosome"/>
</dbReference>
<feature type="transmembrane region" description="Helical" evidence="13">
    <location>
        <begin position="12"/>
        <end position="35"/>
    </location>
</feature>
<evidence type="ECO:0000313" key="15">
    <source>
        <dbReference type="EMBL" id="ARP96126.1"/>
    </source>
</evidence>
<feature type="transmembrane region" description="Helical" evidence="13">
    <location>
        <begin position="83"/>
        <end position="105"/>
    </location>
</feature>
<dbReference type="PANTHER" id="PTHR30529">
    <property type="entry name" value="CYTOCHROME B561"/>
    <property type="match status" value="1"/>
</dbReference>
<evidence type="ECO:0000256" key="13">
    <source>
        <dbReference type="SAM" id="Phobius"/>
    </source>
</evidence>
<dbReference type="InterPro" id="IPR011577">
    <property type="entry name" value="Cyt_b561_bac/Ni-Hgenase"/>
</dbReference>
<gene>
    <name evidence="15" type="ORF">CAL15_18140</name>
</gene>
<feature type="transmembrane region" description="Helical" evidence="13">
    <location>
        <begin position="141"/>
        <end position="162"/>
    </location>
</feature>
<evidence type="ECO:0000256" key="3">
    <source>
        <dbReference type="ARBA" id="ARBA00022448"/>
    </source>
</evidence>
<evidence type="ECO:0000256" key="12">
    <source>
        <dbReference type="ARBA" id="ARBA00037975"/>
    </source>
</evidence>
<accession>A0A1W6ZFH6</accession>
<keyword evidence="5" id="KW-0349">Heme</keyword>
<dbReference type="GO" id="GO:0005886">
    <property type="term" value="C:plasma membrane"/>
    <property type="evidence" value="ECO:0007669"/>
    <property type="project" value="UniProtKB-SubCell"/>
</dbReference>
<dbReference type="GO" id="GO:0022904">
    <property type="term" value="P:respiratory electron transport chain"/>
    <property type="evidence" value="ECO:0007669"/>
    <property type="project" value="InterPro"/>
</dbReference>
<dbReference type="Gene3D" id="1.20.950.20">
    <property type="entry name" value="Transmembrane di-heme cytochromes, Chain C"/>
    <property type="match status" value="1"/>
</dbReference>
<evidence type="ECO:0000256" key="7">
    <source>
        <dbReference type="ARBA" id="ARBA00022723"/>
    </source>
</evidence>
<proteinExistence type="inferred from homology"/>
<keyword evidence="9 13" id="KW-1133">Transmembrane helix</keyword>
<evidence type="ECO:0000313" key="16">
    <source>
        <dbReference type="Proteomes" id="UP000194161"/>
    </source>
</evidence>
<comment type="subcellular location">
    <subcellularLocation>
        <location evidence="2">Cell membrane</location>
        <topology evidence="2">Multi-pass membrane protein</topology>
    </subcellularLocation>
</comment>
<dbReference type="KEGG" id="bgm:CAL15_18140"/>
<dbReference type="AlphaFoldDB" id="A0A1W6ZFH6"/>
<evidence type="ECO:0000256" key="4">
    <source>
        <dbReference type="ARBA" id="ARBA00022475"/>
    </source>
</evidence>
<dbReference type="Pfam" id="PF01292">
    <property type="entry name" value="Ni_hydr_CYTB"/>
    <property type="match status" value="1"/>
</dbReference>
<sequence length="175" mass="19112">MMKNVFGWPARLLHWVMAVMIVAMLFIGVGMTASVSTLHTTLVGIHVPLGAAVLVLACVRIAVRLRSWPPALPGDLPAWQKSAAVGSHLLLYALMVAMPVVGWAMQSAGGYPIMLGAGLRLPAIAAADPALFAWLRHAHRWLAYLFFLTFCAHFAAALYHWLIRRDGVMRSMTRG</sequence>
<dbReference type="GO" id="GO:0046872">
    <property type="term" value="F:metal ion binding"/>
    <property type="evidence" value="ECO:0007669"/>
    <property type="project" value="UniProtKB-KW"/>
</dbReference>